<dbReference type="GO" id="GO:0005737">
    <property type="term" value="C:cytoplasm"/>
    <property type="evidence" value="ECO:0007669"/>
    <property type="project" value="UniProtKB-SubCell"/>
</dbReference>
<dbReference type="SUPFAM" id="SSF46785">
    <property type="entry name" value="Winged helix' DNA-binding domain"/>
    <property type="match status" value="1"/>
</dbReference>
<evidence type="ECO:0000256" key="6">
    <source>
        <dbReference type="ARBA" id="ARBA00023163"/>
    </source>
</evidence>
<feature type="binding site" evidence="7">
    <location>
        <begin position="87"/>
        <end position="92"/>
    </location>
    <ligand>
        <name>NAD(+)</name>
        <dbReference type="ChEBI" id="CHEBI:57540"/>
    </ligand>
</feature>
<dbReference type="SMART" id="SM00881">
    <property type="entry name" value="CoA_binding"/>
    <property type="match status" value="1"/>
</dbReference>
<comment type="function">
    <text evidence="7">Modulates transcription in response to changes in cellular NADH/NAD(+) redox state.</text>
</comment>
<accession>G7V8Q4</accession>
<keyword evidence="2 7" id="KW-0678">Repressor</keyword>
<dbReference type="InterPro" id="IPR036390">
    <property type="entry name" value="WH_DNA-bd_sf"/>
</dbReference>
<keyword evidence="6 7" id="KW-0804">Transcription</keyword>
<sequence length="210" mass="22996">MKVAEPTIERLVQYYRLLSQLKEEGRRVVSSQEIGEMLGLKASQVRKDLSYFGEIGKRGVGYHVDRLHQHVSQILSHPNVWKIGLVGVGRLGEALLGHKSLRSEKFGIEAAFDVDPEKVGKTIEGVPCYHVDEMPEVLKEKNIEIIILTVPAGAAQHAADKAVASGVVKGILSFATAPIAVPPGVLVYNVDIAAELEKLLFYLKSPAKEH</sequence>
<dbReference type="KEGG" id="tli:Tlie_0610"/>
<dbReference type="Pfam" id="PF06971">
    <property type="entry name" value="Put_DNA-bind_N"/>
    <property type="match status" value="1"/>
</dbReference>
<dbReference type="eggNOG" id="COG2344">
    <property type="taxonomic scope" value="Bacteria"/>
</dbReference>
<dbReference type="NCBIfam" id="NF003989">
    <property type="entry name" value="PRK05472.1-3"/>
    <property type="match status" value="1"/>
</dbReference>
<evidence type="ECO:0000256" key="3">
    <source>
        <dbReference type="ARBA" id="ARBA00023015"/>
    </source>
</evidence>
<reference evidence="10" key="1">
    <citation type="submission" date="2011-10" db="EMBL/GenBank/DDBJ databases">
        <title>The complete genome of chromosome of Thermovirga lienii DSM 17291.</title>
        <authorList>
            <consortium name="US DOE Joint Genome Institute (JGI-PGF)"/>
            <person name="Lucas S."/>
            <person name="Copeland A."/>
            <person name="Lapidus A."/>
            <person name="Glavina del Rio T."/>
            <person name="Dalin E."/>
            <person name="Tice H."/>
            <person name="Bruce D."/>
            <person name="Goodwin L."/>
            <person name="Pitluck S."/>
            <person name="Peters L."/>
            <person name="Mikhailova N."/>
            <person name="Saunders E."/>
            <person name="Kyrpides N."/>
            <person name="Mavromatis K."/>
            <person name="Ivanova N."/>
            <person name="Last F.I."/>
            <person name="Brettin T."/>
            <person name="Detter J.C."/>
            <person name="Han C."/>
            <person name="Larimer F."/>
            <person name="Land M."/>
            <person name="Hauser L."/>
            <person name="Markowitz V."/>
            <person name="Cheng J.-F."/>
            <person name="Hugenholtz P."/>
            <person name="Woyke T."/>
            <person name="Wu D."/>
            <person name="Spring S."/>
            <person name="Schroeder M."/>
            <person name="Brambilla E.-M."/>
            <person name="Klenk H.-P."/>
            <person name="Eisen J.A."/>
        </authorList>
    </citation>
    <scope>NUCLEOTIDE SEQUENCE [LARGE SCALE GENOMIC DNA]</scope>
    <source>
        <strain evidence="10">ATCC BAA-1197 / DSM 17291 / Cas60314</strain>
    </source>
</reference>
<gene>
    <name evidence="7" type="primary">rex</name>
    <name evidence="9" type="ordered locus">Tlie_0610</name>
</gene>
<dbReference type="PANTHER" id="PTHR35786">
    <property type="entry name" value="REDOX-SENSING TRANSCRIPTIONAL REPRESSOR REX"/>
    <property type="match status" value="1"/>
</dbReference>
<organism evidence="9 10">
    <name type="scientific">Thermovirga lienii (strain ATCC BAA-1197 / DSM 17291 / Cas60314)</name>
    <dbReference type="NCBI Taxonomy" id="580340"/>
    <lineage>
        <taxon>Bacteria</taxon>
        <taxon>Thermotogati</taxon>
        <taxon>Synergistota</taxon>
        <taxon>Synergistia</taxon>
        <taxon>Synergistales</taxon>
        <taxon>Thermovirgaceae</taxon>
        <taxon>Thermovirga</taxon>
    </lineage>
</organism>
<dbReference type="AlphaFoldDB" id="G7V8Q4"/>
<comment type="similarity">
    <text evidence="7">Belongs to the transcriptional regulatory Rex family.</text>
</comment>
<comment type="subunit">
    <text evidence="7">Homodimer.</text>
</comment>
<feature type="domain" description="CoA-binding" evidence="8">
    <location>
        <begin position="75"/>
        <end position="178"/>
    </location>
</feature>
<dbReference type="STRING" id="580340.Tlie_0610"/>
<dbReference type="NCBIfam" id="NF003995">
    <property type="entry name" value="PRK05472.2-4"/>
    <property type="match status" value="1"/>
</dbReference>
<keyword evidence="5 7" id="KW-0238">DNA-binding</keyword>
<dbReference type="EMBL" id="CP003096">
    <property type="protein sequence ID" value="AER66345.1"/>
    <property type="molecule type" value="Genomic_DNA"/>
</dbReference>
<dbReference type="InterPro" id="IPR036388">
    <property type="entry name" value="WH-like_DNA-bd_sf"/>
</dbReference>
<evidence type="ECO:0000259" key="8">
    <source>
        <dbReference type="SMART" id="SM00881"/>
    </source>
</evidence>
<keyword evidence="3 7" id="KW-0805">Transcription regulation</keyword>
<dbReference type="InterPro" id="IPR022876">
    <property type="entry name" value="Tscrpt_rep_Rex"/>
</dbReference>
<dbReference type="InterPro" id="IPR003781">
    <property type="entry name" value="CoA-bd"/>
</dbReference>
<evidence type="ECO:0000313" key="9">
    <source>
        <dbReference type="EMBL" id="AER66345.1"/>
    </source>
</evidence>
<dbReference type="OrthoDB" id="9784760at2"/>
<dbReference type="Pfam" id="PF02629">
    <property type="entry name" value="CoA_binding"/>
    <property type="match status" value="1"/>
</dbReference>
<dbReference type="PANTHER" id="PTHR35786:SF1">
    <property type="entry name" value="REDOX-SENSING TRANSCRIPTIONAL REPRESSOR REX 1"/>
    <property type="match status" value="1"/>
</dbReference>
<evidence type="ECO:0000256" key="1">
    <source>
        <dbReference type="ARBA" id="ARBA00022490"/>
    </source>
</evidence>
<dbReference type="GO" id="GO:0003677">
    <property type="term" value="F:DNA binding"/>
    <property type="evidence" value="ECO:0007669"/>
    <property type="project" value="UniProtKB-UniRule"/>
</dbReference>
<dbReference type="Gene3D" id="3.40.50.720">
    <property type="entry name" value="NAD(P)-binding Rossmann-like Domain"/>
    <property type="match status" value="1"/>
</dbReference>
<dbReference type="HOGENOM" id="CLU_061534_1_1_0"/>
<dbReference type="NCBIfam" id="NF003996">
    <property type="entry name" value="PRK05472.2-5"/>
    <property type="match status" value="1"/>
</dbReference>
<reference evidence="9 10" key="2">
    <citation type="journal article" date="2012" name="Stand. Genomic Sci.">
        <title>Genome sequence of the moderately thermophilic, amino-acid-degrading and sulfur-reducing bacterium Thermovirga lienii type strain (Cas60314(T)).</title>
        <authorList>
            <person name="Goker M."/>
            <person name="Saunders E."/>
            <person name="Lapidus A."/>
            <person name="Nolan M."/>
            <person name="Lucas S."/>
            <person name="Hammon N."/>
            <person name="Deshpande S."/>
            <person name="Cheng J.F."/>
            <person name="Han C."/>
            <person name="Tapia R."/>
            <person name="Goodwin L.A."/>
            <person name="Pitluck S."/>
            <person name="Liolios K."/>
            <person name="Mavromatis K."/>
            <person name="Pagani I."/>
            <person name="Ivanova N."/>
            <person name="Mikhailova N."/>
            <person name="Pati A."/>
            <person name="Chen A."/>
            <person name="Palaniappan K."/>
            <person name="Land M."/>
            <person name="Chang Y.J."/>
            <person name="Jeffries C.D."/>
            <person name="Brambilla E.M."/>
            <person name="Rohde M."/>
            <person name="Spring S."/>
            <person name="Detter J.C."/>
            <person name="Woyke T."/>
            <person name="Bristow J."/>
            <person name="Eisen J.A."/>
            <person name="Markowitz V."/>
            <person name="Hugenholtz P."/>
            <person name="Kyrpides N.C."/>
            <person name="Klenk H.P."/>
        </authorList>
    </citation>
    <scope>NUCLEOTIDE SEQUENCE [LARGE SCALE GENOMIC DNA]</scope>
    <source>
        <strain evidence="10">ATCC BAA-1197 / DSM 17291 / Cas60314</strain>
    </source>
</reference>
<evidence type="ECO:0000256" key="2">
    <source>
        <dbReference type="ARBA" id="ARBA00022491"/>
    </source>
</evidence>
<evidence type="ECO:0000256" key="4">
    <source>
        <dbReference type="ARBA" id="ARBA00023027"/>
    </source>
</evidence>
<dbReference type="Gene3D" id="1.10.10.10">
    <property type="entry name" value="Winged helix-like DNA-binding domain superfamily/Winged helix DNA-binding domain"/>
    <property type="match status" value="1"/>
</dbReference>
<evidence type="ECO:0000256" key="7">
    <source>
        <dbReference type="HAMAP-Rule" id="MF_01131"/>
    </source>
</evidence>
<dbReference type="Proteomes" id="UP000005868">
    <property type="component" value="Chromosome"/>
</dbReference>
<dbReference type="InterPro" id="IPR036291">
    <property type="entry name" value="NAD(P)-bd_dom_sf"/>
</dbReference>
<proteinExistence type="inferred from homology"/>
<dbReference type="InterPro" id="IPR058236">
    <property type="entry name" value="Rex_actinobacterial-type"/>
</dbReference>
<dbReference type="SUPFAM" id="SSF51735">
    <property type="entry name" value="NAD(P)-binding Rossmann-fold domains"/>
    <property type="match status" value="1"/>
</dbReference>
<evidence type="ECO:0000256" key="5">
    <source>
        <dbReference type="ARBA" id="ARBA00023125"/>
    </source>
</evidence>
<name>G7V8Q4_THELD</name>
<protein>
    <recommendedName>
        <fullName evidence="7">Redox-sensing transcriptional repressor Rex</fullName>
    </recommendedName>
</protein>
<dbReference type="NCBIfam" id="NF003994">
    <property type="entry name" value="PRK05472.2-3"/>
    <property type="match status" value="1"/>
</dbReference>
<dbReference type="HAMAP" id="MF_01131">
    <property type="entry name" value="Rex"/>
    <property type="match status" value="1"/>
</dbReference>
<comment type="subcellular location">
    <subcellularLocation>
        <location evidence="7">Cytoplasm</location>
    </subcellularLocation>
</comment>
<dbReference type="GO" id="GO:0045892">
    <property type="term" value="P:negative regulation of DNA-templated transcription"/>
    <property type="evidence" value="ECO:0007669"/>
    <property type="project" value="InterPro"/>
</dbReference>
<keyword evidence="1 7" id="KW-0963">Cytoplasm</keyword>
<evidence type="ECO:0000313" key="10">
    <source>
        <dbReference type="Proteomes" id="UP000005868"/>
    </source>
</evidence>
<dbReference type="GO" id="GO:0003700">
    <property type="term" value="F:DNA-binding transcription factor activity"/>
    <property type="evidence" value="ECO:0007669"/>
    <property type="project" value="UniProtKB-UniRule"/>
</dbReference>
<feature type="DNA-binding region" description="H-T-H motif" evidence="7">
    <location>
        <begin position="13"/>
        <end position="52"/>
    </location>
</feature>
<dbReference type="GO" id="GO:0051775">
    <property type="term" value="P:response to redox state"/>
    <property type="evidence" value="ECO:0007669"/>
    <property type="project" value="InterPro"/>
</dbReference>
<keyword evidence="4 7" id="KW-0520">NAD</keyword>
<keyword evidence="10" id="KW-1185">Reference proteome</keyword>
<dbReference type="NCBIfam" id="NF003993">
    <property type="entry name" value="PRK05472.2-2"/>
    <property type="match status" value="1"/>
</dbReference>
<dbReference type="InterPro" id="IPR009718">
    <property type="entry name" value="Rex_DNA-bd_C_dom"/>
</dbReference>